<sequence length="70" mass="7707">MHCPAHAVLSVLDDQGPLRVTRLATELEVHPLTVTTHCEQLHTEGHIQRLSADVYGITSTGRNHLEAKSN</sequence>
<gene>
    <name evidence="2" type="ORF">B2G88_14320</name>
</gene>
<name>A0A202E6Y0_9EURY</name>
<evidence type="ECO:0000259" key="1">
    <source>
        <dbReference type="Pfam" id="PF01047"/>
    </source>
</evidence>
<dbReference type="Proteomes" id="UP000196084">
    <property type="component" value="Unassembled WGS sequence"/>
</dbReference>
<comment type="caution">
    <text evidence="2">The sequence shown here is derived from an EMBL/GenBank/DDBJ whole genome shotgun (WGS) entry which is preliminary data.</text>
</comment>
<dbReference type="AlphaFoldDB" id="A0A202E6Y0"/>
<organism evidence="2 3">
    <name type="scientific">Natronolimnobius baerhuensis</name>
    <dbReference type="NCBI Taxonomy" id="253108"/>
    <lineage>
        <taxon>Archaea</taxon>
        <taxon>Methanobacteriati</taxon>
        <taxon>Methanobacteriota</taxon>
        <taxon>Stenosarchaea group</taxon>
        <taxon>Halobacteria</taxon>
        <taxon>Halobacteriales</taxon>
        <taxon>Natrialbaceae</taxon>
        <taxon>Natronolimnobius</taxon>
    </lineage>
</organism>
<dbReference type="InterPro" id="IPR000835">
    <property type="entry name" value="HTH_MarR-typ"/>
</dbReference>
<dbReference type="EMBL" id="MWPH01000003">
    <property type="protein sequence ID" value="OVE84015.1"/>
    <property type="molecule type" value="Genomic_DNA"/>
</dbReference>
<dbReference type="InterPro" id="IPR036388">
    <property type="entry name" value="WH-like_DNA-bd_sf"/>
</dbReference>
<protein>
    <recommendedName>
        <fullName evidence="1">HTH marR-type domain-containing protein</fullName>
    </recommendedName>
</protein>
<dbReference type="InterPro" id="IPR036390">
    <property type="entry name" value="WH_DNA-bd_sf"/>
</dbReference>
<feature type="domain" description="HTH marR-type" evidence="1">
    <location>
        <begin position="5"/>
        <end position="50"/>
    </location>
</feature>
<proteinExistence type="predicted"/>
<dbReference type="RefSeq" id="WP_087715369.1">
    <property type="nucleotide sequence ID" value="NZ_MWPH01000003.1"/>
</dbReference>
<dbReference type="GO" id="GO:0003700">
    <property type="term" value="F:DNA-binding transcription factor activity"/>
    <property type="evidence" value="ECO:0007669"/>
    <property type="project" value="InterPro"/>
</dbReference>
<keyword evidence="3" id="KW-1185">Reference proteome</keyword>
<dbReference type="Pfam" id="PF01047">
    <property type="entry name" value="MarR"/>
    <property type="match status" value="1"/>
</dbReference>
<evidence type="ECO:0000313" key="2">
    <source>
        <dbReference type="EMBL" id="OVE84015.1"/>
    </source>
</evidence>
<dbReference type="OrthoDB" id="285635at2157"/>
<accession>A0A202E6Y0</accession>
<evidence type="ECO:0000313" key="3">
    <source>
        <dbReference type="Proteomes" id="UP000196084"/>
    </source>
</evidence>
<dbReference type="Gene3D" id="1.10.10.10">
    <property type="entry name" value="Winged helix-like DNA-binding domain superfamily/Winged helix DNA-binding domain"/>
    <property type="match status" value="1"/>
</dbReference>
<dbReference type="SUPFAM" id="SSF46785">
    <property type="entry name" value="Winged helix' DNA-binding domain"/>
    <property type="match status" value="1"/>
</dbReference>
<reference evidence="2 3" key="1">
    <citation type="submission" date="2017-02" db="EMBL/GenBank/DDBJ databases">
        <title>Natronthermophilus aegyptiacus gen. nov.,sp. nov., an aerobic, extremely halophilic alkalithermophilic archaeon isolated from the athalassohaline Wadi An Natrun, Egypt.</title>
        <authorList>
            <person name="Zhao B."/>
        </authorList>
    </citation>
    <scope>NUCLEOTIDE SEQUENCE [LARGE SCALE GENOMIC DNA]</scope>
    <source>
        <strain evidence="2 3">CGMCC 1.3597</strain>
    </source>
</reference>